<accession>A0A0E0BRS8</accession>
<reference evidence="1" key="2">
    <citation type="submission" date="2018-05" db="EMBL/GenBank/DDBJ databases">
        <title>OgluRS3 (Oryza glumaepatula Reference Sequence Version 3).</title>
        <authorList>
            <person name="Zhang J."/>
            <person name="Kudrna D."/>
            <person name="Lee S."/>
            <person name="Talag J."/>
            <person name="Welchert J."/>
            <person name="Wing R.A."/>
        </authorList>
    </citation>
    <scope>NUCLEOTIDE SEQUENCE [LARGE SCALE GENOMIC DNA]</scope>
</reference>
<dbReference type="EnsemblPlants" id="OGLUM12G10830.1">
    <property type="protein sequence ID" value="OGLUM12G10830.1"/>
    <property type="gene ID" value="OGLUM12G10830"/>
</dbReference>
<keyword evidence="2" id="KW-1185">Reference proteome</keyword>
<dbReference type="Gramene" id="OGLUM12G10830.1">
    <property type="protein sequence ID" value="OGLUM12G10830.1"/>
    <property type="gene ID" value="OGLUM12G10830"/>
</dbReference>
<dbReference type="HOGENOM" id="CLU_2999708_0_0_1"/>
<reference evidence="1" key="1">
    <citation type="submission" date="2015-04" db="UniProtKB">
        <authorList>
            <consortium name="EnsemblPlants"/>
        </authorList>
    </citation>
    <scope>IDENTIFICATION</scope>
</reference>
<proteinExistence type="predicted"/>
<name>A0A0E0BRS8_9ORYZ</name>
<sequence>MDCICVIHLIEFLVLNHKNLSNTFKDITLLIAQVKLIMIAQVKLIMQRVLCVSKSCV</sequence>
<dbReference type="Proteomes" id="UP000026961">
    <property type="component" value="Chromosome 12"/>
</dbReference>
<evidence type="ECO:0000313" key="2">
    <source>
        <dbReference type="Proteomes" id="UP000026961"/>
    </source>
</evidence>
<protein>
    <submittedName>
        <fullName evidence="1">Uncharacterized protein</fullName>
    </submittedName>
</protein>
<organism evidence="1">
    <name type="scientific">Oryza glumipatula</name>
    <dbReference type="NCBI Taxonomy" id="40148"/>
    <lineage>
        <taxon>Eukaryota</taxon>
        <taxon>Viridiplantae</taxon>
        <taxon>Streptophyta</taxon>
        <taxon>Embryophyta</taxon>
        <taxon>Tracheophyta</taxon>
        <taxon>Spermatophyta</taxon>
        <taxon>Magnoliopsida</taxon>
        <taxon>Liliopsida</taxon>
        <taxon>Poales</taxon>
        <taxon>Poaceae</taxon>
        <taxon>BOP clade</taxon>
        <taxon>Oryzoideae</taxon>
        <taxon>Oryzeae</taxon>
        <taxon>Oryzinae</taxon>
        <taxon>Oryza</taxon>
    </lineage>
</organism>
<dbReference type="AlphaFoldDB" id="A0A0E0BRS8"/>
<evidence type="ECO:0000313" key="1">
    <source>
        <dbReference type="EnsemblPlants" id="OGLUM12G10830.1"/>
    </source>
</evidence>